<sequence length="21" mass="2449">MNGLLGRLFIILFVSVCLHRF</sequence>
<reference evidence="1" key="1">
    <citation type="submission" date="2018-02" db="EMBL/GenBank/DDBJ databases">
        <title>Rhizophora mucronata_Transcriptome.</title>
        <authorList>
            <person name="Meera S.P."/>
            <person name="Sreeshan A."/>
            <person name="Augustine A."/>
        </authorList>
    </citation>
    <scope>NUCLEOTIDE SEQUENCE</scope>
    <source>
        <tissue evidence="1">Leaf</tissue>
    </source>
</reference>
<proteinExistence type="predicted"/>
<organism evidence="1">
    <name type="scientific">Rhizophora mucronata</name>
    <name type="common">Asiatic mangrove</name>
    <dbReference type="NCBI Taxonomy" id="61149"/>
    <lineage>
        <taxon>Eukaryota</taxon>
        <taxon>Viridiplantae</taxon>
        <taxon>Streptophyta</taxon>
        <taxon>Embryophyta</taxon>
        <taxon>Tracheophyta</taxon>
        <taxon>Spermatophyta</taxon>
        <taxon>Magnoliopsida</taxon>
        <taxon>eudicotyledons</taxon>
        <taxon>Gunneridae</taxon>
        <taxon>Pentapetalae</taxon>
        <taxon>rosids</taxon>
        <taxon>fabids</taxon>
        <taxon>Malpighiales</taxon>
        <taxon>Rhizophoraceae</taxon>
        <taxon>Rhizophora</taxon>
    </lineage>
</organism>
<protein>
    <submittedName>
        <fullName evidence="1">Uncharacterized protein</fullName>
    </submittedName>
</protein>
<name>A0A2P2P330_RHIMU</name>
<evidence type="ECO:0000313" key="1">
    <source>
        <dbReference type="EMBL" id="MBX49154.1"/>
    </source>
</evidence>
<dbReference type="EMBL" id="GGEC01068670">
    <property type="protein sequence ID" value="MBX49154.1"/>
    <property type="molecule type" value="Transcribed_RNA"/>
</dbReference>
<accession>A0A2P2P330</accession>
<dbReference type="AlphaFoldDB" id="A0A2P2P330"/>